<organism evidence="6 7">
    <name type="scientific">Desulforhopalus singaporensis</name>
    <dbReference type="NCBI Taxonomy" id="91360"/>
    <lineage>
        <taxon>Bacteria</taxon>
        <taxon>Pseudomonadati</taxon>
        <taxon>Thermodesulfobacteriota</taxon>
        <taxon>Desulfobulbia</taxon>
        <taxon>Desulfobulbales</taxon>
        <taxon>Desulfocapsaceae</taxon>
        <taxon>Desulforhopalus</taxon>
    </lineage>
</organism>
<accession>A0A1H0RUV6</accession>
<dbReference type="GO" id="GO:0003677">
    <property type="term" value="F:DNA binding"/>
    <property type="evidence" value="ECO:0007669"/>
    <property type="project" value="UniProtKB-KW"/>
</dbReference>
<dbReference type="PROSITE" id="PS50931">
    <property type="entry name" value="HTH_LYSR"/>
    <property type="match status" value="1"/>
</dbReference>
<evidence type="ECO:0000259" key="5">
    <source>
        <dbReference type="PROSITE" id="PS50931"/>
    </source>
</evidence>
<reference evidence="6 7" key="1">
    <citation type="submission" date="2016-10" db="EMBL/GenBank/DDBJ databases">
        <authorList>
            <person name="de Groot N.N."/>
        </authorList>
    </citation>
    <scope>NUCLEOTIDE SEQUENCE [LARGE SCALE GENOMIC DNA]</scope>
    <source>
        <strain evidence="6 7">DSM 12130</strain>
    </source>
</reference>
<dbReference type="PRINTS" id="PR00039">
    <property type="entry name" value="HTHLYSR"/>
</dbReference>
<dbReference type="InterPro" id="IPR036390">
    <property type="entry name" value="WH_DNA-bd_sf"/>
</dbReference>
<comment type="similarity">
    <text evidence="1">Belongs to the LysR transcriptional regulatory family.</text>
</comment>
<evidence type="ECO:0000256" key="4">
    <source>
        <dbReference type="ARBA" id="ARBA00023163"/>
    </source>
</evidence>
<keyword evidence="3 6" id="KW-0238">DNA-binding</keyword>
<evidence type="ECO:0000313" key="7">
    <source>
        <dbReference type="Proteomes" id="UP000199073"/>
    </source>
</evidence>
<dbReference type="PANTHER" id="PTHR30537:SF5">
    <property type="entry name" value="HTH-TYPE TRANSCRIPTIONAL ACTIVATOR TTDR-RELATED"/>
    <property type="match status" value="1"/>
</dbReference>
<dbReference type="InterPro" id="IPR058163">
    <property type="entry name" value="LysR-type_TF_proteobact-type"/>
</dbReference>
<proteinExistence type="inferred from homology"/>
<keyword evidence="7" id="KW-1185">Reference proteome</keyword>
<feature type="domain" description="HTH lysR-type" evidence="5">
    <location>
        <begin position="7"/>
        <end position="64"/>
    </location>
</feature>
<dbReference type="AlphaFoldDB" id="A0A1H0RUV6"/>
<dbReference type="InterPro" id="IPR000847">
    <property type="entry name" value="LysR_HTH_N"/>
</dbReference>
<dbReference type="InterPro" id="IPR036388">
    <property type="entry name" value="WH-like_DNA-bd_sf"/>
</dbReference>
<dbReference type="SUPFAM" id="SSF46785">
    <property type="entry name" value="Winged helix' DNA-binding domain"/>
    <property type="match status" value="1"/>
</dbReference>
<sequence length="300" mass="34828">MLSKKLPPLNSLVMFEAAARFRSFTIAAEELCVTQAAVSRQVRHLEDFLGNDLFVRTHRKLELTAIGTDYADRIREALIDISLATVDAGCTRQASRNRLRIVAGPCFSTFWLMPRLNRFQQLHPEIALSLTIDDHAEKCSASDYDLAFFYSTEPEGHSGWHRLFKERIFPVCSPGFLRRHGEILEVEQIWDYPLLMMENWVDNWETWETWARREGIEYRAPRSVLYLTEQTLIIEAAVRDCGIALAWDWHVQDLIREKKLVALYQPKSRRFGSFYLSESKMADSGLTRIFFSWVNDELAA</sequence>
<evidence type="ECO:0000256" key="2">
    <source>
        <dbReference type="ARBA" id="ARBA00023015"/>
    </source>
</evidence>
<dbReference type="GO" id="GO:0003700">
    <property type="term" value="F:DNA-binding transcription factor activity"/>
    <property type="evidence" value="ECO:0007669"/>
    <property type="project" value="InterPro"/>
</dbReference>
<dbReference type="Proteomes" id="UP000199073">
    <property type="component" value="Unassembled WGS sequence"/>
</dbReference>
<dbReference type="RefSeq" id="WP_092223153.1">
    <property type="nucleotide sequence ID" value="NZ_FNJI01000016.1"/>
</dbReference>
<keyword evidence="4" id="KW-0804">Transcription</keyword>
<gene>
    <name evidence="6" type="ORF">SAMN05660330_02418</name>
</gene>
<dbReference type="FunFam" id="1.10.10.10:FF:000038">
    <property type="entry name" value="Glycine cleavage system transcriptional activator"/>
    <property type="match status" value="1"/>
</dbReference>
<dbReference type="Pfam" id="PF03466">
    <property type="entry name" value="LysR_substrate"/>
    <property type="match status" value="1"/>
</dbReference>
<keyword evidence="2" id="KW-0805">Transcription regulation</keyword>
<dbReference type="PANTHER" id="PTHR30537">
    <property type="entry name" value="HTH-TYPE TRANSCRIPTIONAL REGULATOR"/>
    <property type="match status" value="1"/>
</dbReference>
<protein>
    <submittedName>
        <fullName evidence="6">DNA-binding transcriptional regulator, LysR family</fullName>
    </submittedName>
</protein>
<dbReference type="EMBL" id="FNJI01000016">
    <property type="protein sequence ID" value="SDP32756.1"/>
    <property type="molecule type" value="Genomic_DNA"/>
</dbReference>
<evidence type="ECO:0000256" key="1">
    <source>
        <dbReference type="ARBA" id="ARBA00009437"/>
    </source>
</evidence>
<dbReference type="OrthoDB" id="5317428at2"/>
<dbReference type="Gene3D" id="3.40.190.10">
    <property type="entry name" value="Periplasmic binding protein-like II"/>
    <property type="match status" value="2"/>
</dbReference>
<name>A0A1H0RUV6_9BACT</name>
<dbReference type="Pfam" id="PF00126">
    <property type="entry name" value="HTH_1"/>
    <property type="match status" value="1"/>
</dbReference>
<dbReference type="SUPFAM" id="SSF53850">
    <property type="entry name" value="Periplasmic binding protein-like II"/>
    <property type="match status" value="1"/>
</dbReference>
<evidence type="ECO:0000256" key="3">
    <source>
        <dbReference type="ARBA" id="ARBA00023125"/>
    </source>
</evidence>
<dbReference type="InterPro" id="IPR005119">
    <property type="entry name" value="LysR_subst-bd"/>
</dbReference>
<dbReference type="Gene3D" id="1.10.10.10">
    <property type="entry name" value="Winged helix-like DNA-binding domain superfamily/Winged helix DNA-binding domain"/>
    <property type="match status" value="1"/>
</dbReference>
<evidence type="ECO:0000313" key="6">
    <source>
        <dbReference type="EMBL" id="SDP32756.1"/>
    </source>
</evidence>